<dbReference type="Proteomes" id="UP000320333">
    <property type="component" value="Unassembled WGS sequence"/>
</dbReference>
<proteinExistence type="predicted"/>
<reference evidence="2 3" key="1">
    <citation type="journal article" date="2019" name="Sci. Rep.">
        <title>Comparative genomics of chytrid fungi reveal insights into the obligate biotrophic and pathogenic lifestyle of Synchytrium endobioticum.</title>
        <authorList>
            <person name="van de Vossenberg B.T.L.H."/>
            <person name="Warris S."/>
            <person name="Nguyen H.D.T."/>
            <person name="van Gent-Pelzer M.P.E."/>
            <person name="Joly D.L."/>
            <person name="van de Geest H.C."/>
            <person name="Bonants P.J.M."/>
            <person name="Smith D.S."/>
            <person name="Levesque C.A."/>
            <person name="van der Lee T.A.J."/>
        </authorList>
    </citation>
    <scope>NUCLEOTIDE SEQUENCE [LARGE SCALE GENOMIC DNA]</scope>
    <source>
        <strain evidence="2 3">CBS 675.73</strain>
    </source>
</reference>
<organism evidence="2 3">
    <name type="scientific">Chytriomyces confervae</name>
    <dbReference type="NCBI Taxonomy" id="246404"/>
    <lineage>
        <taxon>Eukaryota</taxon>
        <taxon>Fungi</taxon>
        <taxon>Fungi incertae sedis</taxon>
        <taxon>Chytridiomycota</taxon>
        <taxon>Chytridiomycota incertae sedis</taxon>
        <taxon>Chytridiomycetes</taxon>
        <taxon>Chytridiales</taxon>
        <taxon>Chytriomycetaceae</taxon>
        <taxon>Chytriomyces</taxon>
    </lineage>
</organism>
<protein>
    <recommendedName>
        <fullName evidence="1">Complex 1 LYR protein domain-containing protein</fullName>
    </recommendedName>
</protein>
<gene>
    <name evidence="2" type="ORF">CcCBS67573_g08851</name>
</gene>
<dbReference type="InterPro" id="IPR008011">
    <property type="entry name" value="Complex1_LYR_dom"/>
</dbReference>
<dbReference type="Pfam" id="PF13232">
    <property type="entry name" value="Complex1_LYR_1"/>
    <property type="match status" value="1"/>
</dbReference>
<evidence type="ECO:0000259" key="1">
    <source>
        <dbReference type="Pfam" id="PF13232"/>
    </source>
</evidence>
<feature type="domain" description="Complex 1 LYR protein" evidence="1">
    <location>
        <begin position="4"/>
        <end position="57"/>
    </location>
</feature>
<sequence length="125" mass="14304">MGIEAISIYRQLLRTQRQLPPQSGRAQRLSEHVRNEIRTLFRDAGASKDLEHARKEALALSQLVNNEMLQKYALRKDSTMLAFLPPRSAYQLLDVAAQDALSAEKVSTLTFFPTYVWGSLKRLMR</sequence>
<evidence type="ECO:0000313" key="2">
    <source>
        <dbReference type="EMBL" id="TPX62233.1"/>
    </source>
</evidence>
<dbReference type="OrthoDB" id="2107880at2759"/>
<evidence type="ECO:0000313" key="3">
    <source>
        <dbReference type="Proteomes" id="UP000320333"/>
    </source>
</evidence>
<comment type="caution">
    <text evidence="2">The sequence shown here is derived from an EMBL/GenBank/DDBJ whole genome shotgun (WGS) entry which is preliminary data.</text>
</comment>
<keyword evidence="3" id="KW-1185">Reference proteome</keyword>
<name>A0A507EDM5_9FUNG</name>
<accession>A0A507EDM5</accession>
<dbReference type="EMBL" id="QEAP01000648">
    <property type="protein sequence ID" value="TPX62233.1"/>
    <property type="molecule type" value="Genomic_DNA"/>
</dbReference>
<dbReference type="AlphaFoldDB" id="A0A507EDM5"/>